<dbReference type="AlphaFoldDB" id="A0A0F9S8D7"/>
<reference evidence="1" key="1">
    <citation type="journal article" date="2015" name="Nature">
        <title>Complex archaea that bridge the gap between prokaryotes and eukaryotes.</title>
        <authorList>
            <person name="Spang A."/>
            <person name="Saw J.H."/>
            <person name="Jorgensen S.L."/>
            <person name="Zaremba-Niedzwiedzka K."/>
            <person name="Martijn J."/>
            <person name="Lind A.E."/>
            <person name="van Eijk R."/>
            <person name="Schleper C."/>
            <person name="Guy L."/>
            <person name="Ettema T.J."/>
        </authorList>
    </citation>
    <scope>NUCLEOTIDE SEQUENCE</scope>
</reference>
<accession>A0A0F9S8D7</accession>
<protein>
    <recommendedName>
        <fullName evidence="2">Ribosomal protein S20</fullName>
    </recommendedName>
</protein>
<sequence length="55" mass="6449">MKRKKAIKHRIEQKTADRKNARARKRLEFRLIAKGQRSILRAQIHKAVTEAKAKA</sequence>
<dbReference type="EMBL" id="LAZR01002786">
    <property type="protein sequence ID" value="KKN25638.1"/>
    <property type="molecule type" value="Genomic_DNA"/>
</dbReference>
<organism evidence="1">
    <name type="scientific">marine sediment metagenome</name>
    <dbReference type="NCBI Taxonomy" id="412755"/>
    <lineage>
        <taxon>unclassified sequences</taxon>
        <taxon>metagenomes</taxon>
        <taxon>ecological metagenomes</taxon>
    </lineage>
</organism>
<name>A0A0F9S8D7_9ZZZZ</name>
<comment type="caution">
    <text evidence="1">The sequence shown here is derived from an EMBL/GenBank/DDBJ whole genome shotgun (WGS) entry which is preliminary data.</text>
</comment>
<proteinExistence type="predicted"/>
<evidence type="ECO:0000313" key="1">
    <source>
        <dbReference type="EMBL" id="KKN25638.1"/>
    </source>
</evidence>
<evidence type="ECO:0008006" key="2">
    <source>
        <dbReference type="Google" id="ProtNLM"/>
    </source>
</evidence>
<gene>
    <name evidence="1" type="ORF">LCGC14_0882660</name>
</gene>